<dbReference type="EMBL" id="CAJNNW010030857">
    <property type="protein sequence ID" value="CAE8704773.1"/>
    <property type="molecule type" value="Genomic_DNA"/>
</dbReference>
<organism evidence="1 2">
    <name type="scientific">Polarella glacialis</name>
    <name type="common">Dinoflagellate</name>
    <dbReference type="NCBI Taxonomy" id="89957"/>
    <lineage>
        <taxon>Eukaryota</taxon>
        <taxon>Sar</taxon>
        <taxon>Alveolata</taxon>
        <taxon>Dinophyceae</taxon>
        <taxon>Suessiales</taxon>
        <taxon>Suessiaceae</taxon>
        <taxon>Polarella</taxon>
    </lineage>
</organism>
<feature type="non-terminal residue" evidence="1">
    <location>
        <position position="1"/>
    </location>
</feature>
<accession>A0A813KPF0</accession>
<gene>
    <name evidence="1" type="ORF">PGLA2088_LOCUS33359</name>
</gene>
<sequence>CKDLFTPREGEKVYTNSTGAMASKSTVTPFNDFNSKTGERQHSAMFGQCSASKYSLDKAAQLAESRQDKEADKMLLLSPLSTCSTAPPLSPSESSLYFKSGMQNGSTSFSYQEDSDDEDILFGKPLWSYTGPSLE</sequence>
<dbReference type="Proteomes" id="UP000626109">
    <property type="component" value="Unassembled WGS sequence"/>
</dbReference>
<evidence type="ECO:0000313" key="1">
    <source>
        <dbReference type="EMBL" id="CAE8704773.1"/>
    </source>
</evidence>
<comment type="caution">
    <text evidence="1">The sequence shown here is derived from an EMBL/GenBank/DDBJ whole genome shotgun (WGS) entry which is preliminary data.</text>
</comment>
<name>A0A813KPF0_POLGL</name>
<evidence type="ECO:0000313" key="2">
    <source>
        <dbReference type="Proteomes" id="UP000626109"/>
    </source>
</evidence>
<feature type="non-terminal residue" evidence="1">
    <location>
        <position position="135"/>
    </location>
</feature>
<proteinExistence type="predicted"/>
<reference evidence="1" key="1">
    <citation type="submission" date="2021-02" db="EMBL/GenBank/DDBJ databases">
        <authorList>
            <person name="Dougan E. K."/>
            <person name="Rhodes N."/>
            <person name="Thang M."/>
            <person name="Chan C."/>
        </authorList>
    </citation>
    <scope>NUCLEOTIDE SEQUENCE</scope>
</reference>
<dbReference type="AlphaFoldDB" id="A0A813KPF0"/>
<protein>
    <submittedName>
        <fullName evidence="1">Uncharacterized protein</fullName>
    </submittedName>
</protein>